<protein>
    <submittedName>
        <fullName evidence="1">Uncharacterized protein</fullName>
    </submittedName>
</protein>
<dbReference type="Proteomes" id="UP000245391">
    <property type="component" value="Unassembled WGS sequence"/>
</dbReference>
<dbReference type="AlphaFoldDB" id="A0A317F418"/>
<name>A0A317F418_9SPHI</name>
<organism evidence="1 2">
    <name type="scientific">Pedobacter paludis</name>
    <dbReference type="NCBI Taxonomy" id="2203212"/>
    <lineage>
        <taxon>Bacteria</taxon>
        <taxon>Pseudomonadati</taxon>
        <taxon>Bacteroidota</taxon>
        <taxon>Sphingobacteriia</taxon>
        <taxon>Sphingobacteriales</taxon>
        <taxon>Sphingobacteriaceae</taxon>
        <taxon>Pedobacter</taxon>
    </lineage>
</organism>
<comment type="caution">
    <text evidence="1">The sequence shown here is derived from an EMBL/GenBank/DDBJ whole genome shotgun (WGS) entry which is preliminary data.</text>
</comment>
<evidence type="ECO:0000313" key="2">
    <source>
        <dbReference type="Proteomes" id="UP000245391"/>
    </source>
</evidence>
<sequence length="65" mass="7468">MCAQAVGLQTHQCHKKRYMWARYVLSNISKQMLLAQRGLSGWQFEPNYNLSPTQIGLVVTTGERQ</sequence>
<evidence type="ECO:0000313" key="1">
    <source>
        <dbReference type="EMBL" id="PWS32226.1"/>
    </source>
</evidence>
<gene>
    <name evidence="1" type="ORF">DF947_10685</name>
</gene>
<proteinExistence type="predicted"/>
<dbReference type="EMBL" id="QGNY01000003">
    <property type="protein sequence ID" value="PWS32226.1"/>
    <property type="molecule type" value="Genomic_DNA"/>
</dbReference>
<reference evidence="2" key="1">
    <citation type="submission" date="2018-05" db="EMBL/GenBank/DDBJ databases">
        <title>Pedobacter paludis sp. nov., isolated from wetland soil.</title>
        <authorList>
            <person name="Zhang Y."/>
        </authorList>
    </citation>
    <scope>NUCLEOTIDE SEQUENCE [LARGE SCALE GENOMIC DNA]</scope>
    <source>
        <strain evidence="2">R-8</strain>
    </source>
</reference>
<keyword evidence="2" id="KW-1185">Reference proteome</keyword>
<accession>A0A317F418</accession>